<keyword evidence="7" id="KW-1185">Reference proteome</keyword>
<gene>
    <name evidence="6" type="ORF">OJAV_G00119840</name>
</gene>
<name>A0A3S2MSE5_ORYJA</name>
<dbReference type="PANTHER" id="PTHR46511:SF1">
    <property type="entry name" value="MORN REPEAT-CONTAINING PROTEIN 3"/>
    <property type="match status" value="1"/>
</dbReference>
<dbReference type="PANTHER" id="PTHR46511">
    <property type="entry name" value="MORN REPEAT-CONTAINING PROTEIN 3"/>
    <property type="match status" value="1"/>
</dbReference>
<sequence length="288" mass="32811">MQPPRMPLPTGYSETKTQLSCRDITSKSCCLFSHFFSEPRQNNLLGHASFCILTFSIFAKHCIAMSFIKPSKPDPPSSALKESMTLKSGFRHTVFSLSGNKYTGEWQDNKKHGIGTQIWKNTGAVYNGEWRFGKYDGYGTYYVLEPESKSYVWKVFGIYFYNDTAVYEGEWSEGQRSGRGKMFHENGDIYEGEWMNDKNHGEGKLFFANGSWYEGSWKDGKRNGNGKSYNSEKGLLYSGFWVDGEAKCGTLCEYEKDKAPQPSKRAFPKLHLVDPELVLKEAQSSYQS</sequence>
<evidence type="ECO:0000313" key="7">
    <source>
        <dbReference type="Proteomes" id="UP000283210"/>
    </source>
</evidence>
<reference evidence="6 7" key="1">
    <citation type="submission" date="2018-11" db="EMBL/GenBank/DDBJ databases">
        <authorList>
            <person name="Lopez-Roques C."/>
            <person name="Donnadieu C."/>
            <person name="Bouchez O."/>
            <person name="Klopp C."/>
            <person name="Cabau C."/>
            <person name="Zahm M."/>
        </authorList>
    </citation>
    <scope>NUCLEOTIDE SEQUENCE [LARGE SCALE GENOMIC DNA]</scope>
    <source>
        <strain evidence="6">RS831</strain>
        <tissue evidence="6">Whole body</tissue>
    </source>
</reference>
<protein>
    <recommendedName>
        <fullName evidence="4">MORN repeat-containing protein 3</fullName>
    </recommendedName>
</protein>
<dbReference type="EMBL" id="CM012448">
    <property type="protein sequence ID" value="RVE65790.1"/>
    <property type="molecule type" value="Genomic_DNA"/>
</dbReference>
<dbReference type="GO" id="GO:0001669">
    <property type="term" value="C:acrosomal vesicle"/>
    <property type="evidence" value="ECO:0007669"/>
    <property type="project" value="UniProtKB-SubCell"/>
</dbReference>
<dbReference type="Pfam" id="PF02493">
    <property type="entry name" value="MORN"/>
    <property type="match status" value="5"/>
</dbReference>
<dbReference type="InterPro" id="IPR052472">
    <property type="entry name" value="MORN3"/>
</dbReference>
<evidence type="ECO:0000256" key="2">
    <source>
        <dbReference type="ARBA" id="ARBA00022737"/>
    </source>
</evidence>
<keyword evidence="3" id="KW-0968">Cytoplasmic vesicle</keyword>
<evidence type="ECO:0000313" key="6">
    <source>
        <dbReference type="EMBL" id="RVE65790.1"/>
    </source>
</evidence>
<evidence type="ECO:0000256" key="1">
    <source>
        <dbReference type="ARBA" id="ARBA00004218"/>
    </source>
</evidence>
<evidence type="ECO:0000256" key="4">
    <source>
        <dbReference type="ARBA" id="ARBA00039854"/>
    </source>
</evidence>
<dbReference type="SMART" id="SM00698">
    <property type="entry name" value="MORN"/>
    <property type="match status" value="5"/>
</dbReference>
<comment type="subcellular location">
    <subcellularLocation>
        <location evidence="1">Cytoplasmic vesicle</location>
        <location evidence="1">Secretory vesicle</location>
        <location evidence="1">Acrosome</location>
    </subcellularLocation>
</comment>
<accession>A0A3S2MSE5</accession>
<reference evidence="6 7" key="2">
    <citation type="submission" date="2019-01" db="EMBL/GenBank/DDBJ databases">
        <title>A chromosome length genome reference of the Java medaka (oryzias javanicus).</title>
        <authorList>
            <person name="Herpin A."/>
            <person name="Takehana Y."/>
            <person name="Naruse K."/>
            <person name="Ansai S."/>
            <person name="Kawaguchi M."/>
        </authorList>
    </citation>
    <scope>NUCLEOTIDE SEQUENCE [LARGE SCALE GENOMIC DNA]</scope>
    <source>
        <strain evidence="6">RS831</strain>
        <tissue evidence="6">Whole body</tissue>
    </source>
</reference>
<dbReference type="AlphaFoldDB" id="A0A3S2MSE5"/>
<dbReference type="SUPFAM" id="SSF82185">
    <property type="entry name" value="Histone H3 K4-specific methyltransferase SET7/9 N-terminal domain"/>
    <property type="match status" value="2"/>
</dbReference>
<organism evidence="6 7">
    <name type="scientific">Oryzias javanicus</name>
    <name type="common">Javanese ricefish</name>
    <name type="synonym">Aplocheilus javanicus</name>
    <dbReference type="NCBI Taxonomy" id="123683"/>
    <lineage>
        <taxon>Eukaryota</taxon>
        <taxon>Metazoa</taxon>
        <taxon>Chordata</taxon>
        <taxon>Craniata</taxon>
        <taxon>Vertebrata</taxon>
        <taxon>Euteleostomi</taxon>
        <taxon>Actinopterygii</taxon>
        <taxon>Neopterygii</taxon>
        <taxon>Teleostei</taxon>
        <taxon>Neoteleostei</taxon>
        <taxon>Acanthomorphata</taxon>
        <taxon>Ovalentaria</taxon>
        <taxon>Atherinomorphae</taxon>
        <taxon>Beloniformes</taxon>
        <taxon>Adrianichthyidae</taxon>
        <taxon>Oryziinae</taxon>
        <taxon>Oryzias</taxon>
    </lineage>
</organism>
<comment type="function">
    <text evidence="5">Assembles a suppression complex (suppresome) by tethering SIRT1 and MDM2 to regulate composite modifications of p53/TP53. Confers both deacetylation-mediated functional inactivation, by SIRT1, and ubiquitination-dependent degradation, by MDM2, of p53/TP53, promoting a proliferative and cell survival behaviors. May play a role in the regulation of spermatogenesis.</text>
</comment>
<evidence type="ECO:0000256" key="5">
    <source>
        <dbReference type="ARBA" id="ARBA00045851"/>
    </source>
</evidence>
<evidence type="ECO:0000256" key="3">
    <source>
        <dbReference type="ARBA" id="ARBA00023329"/>
    </source>
</evidence>
<dbReference type="Proteomes" id="UP000283210">
    <property type="component" value="Chromosome 12"/>
</dbReference>
<dbReference type="OrthoDB" id="270720at2759"/>
<keyword evidence="2" id="KW-0677">Repeat</keyword>
<proteinExistence type="predicted"/>
<dbReference type="Gene3D" id="2.20.110.10">
    <property type="entry name" value="Histone H3 K4-specific methyltransferase SET7/9 N-terminal domain"/>
    <property type="match status" value="3"/>
</dbReference>
<dbReference type="InterPro" id="IPR003409">
    <property type="entry name" value="MORN"/>
</dbReference>